<dbReference type="OrthoDB" id="9797829at2"/>
<reference evidence="2 3" key="3">
    <citation type="journal article" date="2012" name="J. Bacteriol.">
        <title>Complete resequencing and reannotation of the Lactobacillus plantarum WCFS1 genome.</title>
        <authorList>
            <person name="Siezen R.J."/>
            <person name="Francke C."/>
            <person name="Renckens B."/>
            <person name="Boekhorst J."/>
            <person name="Wels M."/>
            <person name="Kleerebezem M."/>
            <person name="van Hijum S.A.F.T."/>
        </authorList>
    </citation>
    <scope>NUCLEOTIDE SEQUENCE [LARGE SCALE GENOMIC DNA]</scope>
    <source>
        <strain evidence="3">ATCC BAA-793 / NCIMB 8826 / WCFS1</strain>
    </source>
</reference>
<dbReference type="EnsemblBacteria" id="CCC78565">
    <property type="protein sequence ID" value="CCC78565"/>
    <property type="gene ID" value="lp_1178"/>
</dbReference>
<gene>
    <name evidence="2" type="primary">cps1B</name>
    <name evidence="2" type="ordered locus">lp_1178</name>
</gene>
<dbReference type="EMBL" id="AL935263">
    <property type="protein sequence ID" value="CCC78565.1"/>
    <property type="molecule type" value="Genomic_DNA"/>
</dbReference>
<name>F9UMX6_LACPL</name>
<dbReference type="Gene3D" id="3.40.50.11090">
    <property type="match status" value="1"/>
</dbReference>
<dbReference type="Pfam" id="PF00534">
    <property type="entry name" value="Glycos_transf_1"/>
    <property type="match status" value="1"/>
</dbReference>
<dbReference type="InterPro" id="IPR001296">
    <property type="entry name" value="Glyco_trans_1"/>
</dbReference>
<sequence length="353" mass="40208">MKITFILPGFTRFPVGGYQIVYQYAGYLSSKGYDVEIIHAMFLPTQEKPGIKKKIIYSVKSFLFALHLIRPWFQIDSRIKVLNKGKILTKDVRKADRVIATAWETSEFVSLLPSECGEKYYFIQHYETWGGKERVDKTWKLPLKKIVIASWLKKIASEMQEEAVLVPNFVEQNNFFVTKPIKDRTPTISMLYSEHEIKGSNLGIQVLKMLKNKYPNVHIKLFGVFEKPDNLPEGTMYYQNPSRKVLRDEIYNESSVYLFPSVSEGWGLTATEAMACGAALCSTDNGGVDDFAVDGESALISPVKNAERLFKNLERLVIDDELRNKIAVNGQQNVLKLTFDSSAHLFEHAIDLA</sequence>
<dbReference type="AlphaFoldDB" id="F9UMX6"/>
<proteinExistence type="predicted"/>
<evidence type="ECO:0000313" key="2">
    <source>
        <dbReference type="EMBL" id="CCC78565.1"/>
    </source>
</evidence>
<dbReference type="Proteomes" id="UP000000432">
    <property type="component" value="Chromosome"/>
</dbReference>
<dbReference type="GO" id="GO:0016757">
    <property type="term" value="F:glycosyltransferase activity"/>
    <property type="evidence" value="ECO:0007669"/>
    <property type="project" value="UniProtKB-KW"/>
</dbReference>
<keyword evidence="2" id="KW-0808">Transferase</keyword>
<dbReference type="PhylomeDB" id="F9UMX6"/>
<keyword evidence="2" id="KW-0328">Glycosyltransferase</keyword>
<dbReference type="SUPFAM" id="SSF53756">
    <property type="entry name" value="UDP-Glycosyltransferase/glycogen phosphorylase"/>
    <property type="match status" value="1"/>
</dbReference>
<dbReference type="HOGENOM" id="CLU_009583_43_0_9"/>
<dbReference type="RefSeq" id="WP_011101281.1">
    <property type="nucleotide sequence ID" value="NC_004567.2"/>
</dbReference>
<evidence type="ECO:0000259" key="1">
    <source>
        <dbReference type="Pfam" id="PF00534"/>
    </source>
</evidence>
<dbReference type="CAZy" id="GT4">
    <property type="family name" value="Glycosyltransferase Family 4"/>
</dbReference>
<organism evidence="2 3">
    <name type="scientific">Lactiplantibacillus plantarum (strain ATCC BAA-793 / NCIMB 8826 / WCFS1)</name>
    <name type="common">Lactobacillus plantarum</name>
    <dbReference type="NCBI Taxonomy" id="220668"/>
    <lineage>
        <taxon>Bacteria</taxon>
        <taxon>Bacillati</taxon>
        <taxon>Bacillota</taxon>
        <taxon>Bacilli</taxon>
        <taxon>Lactobacillales</taxon>
        <taxon>Lactobacillaceae</taxon>
        <taxon>Lactiplantibacillus</taxon>
    </lineage>
</organism>
<feature type="domain" description="Glycosyl transferase family 1" evidence="1">
    <location>
        <begin position="195"/>
        <end position="332"/>
    </location>
</feature>
<reference evidence="2 3" key="1">
    <citation type="journal article" date="2003" name="Proc. Natl. Acad. Sci. U.S.A.">
        <title>Complete genome sequence of Lactobacillus plantarum WCFS1.</title>
        <authorList>
            <person name="Kleerebezem M."/>
            <person name="Boekhorst J."/>
            <person name="van Kranenburg R."/>
            <person name="Molenaar D."/>
            <person name="Kuipers O.P."/>
            <person name="Leer R."/>
            <person name="Tarchini R."/>
            <person name="Peters S.A."/>
            <person name="Sandbrink H.M."/>
            <person name="Fiers M.W."/>
            <person name="Stiekema W."/>
            <person name="Lankhorst R.M."/>
            <person name="Bron P.A."/>
            <person name="Hoffer S.M."/>
            <person name="Groot M.N."/>
            <person name="Kerkhoven R."/>
            <person name="de Vries M."/>
            <person name="Ursing B."/>
            <person name="de Vos W.M."/>
            <person name="Siezen R.J."/>
        </authorList>
    </citation>
    <scope>NUCLEOTIDE SEQUENCE [LARGE SCALE GENOMIC DNA]</scope>
    <source>
        <strain evidence="3">ATCC BAA-793 / NCIMB 8826 / WCFS1</strain>
    </source>
</reference>
<dbReference type="STRING" id="220668.lp_1178"/>
<accession>F9UMX6</accession>
<reference key="2">
    <citation type="submission" date="2011-06" db="EMBL/GenBank/DDBJ databases">
        <title>Complete resequencing and reannotation of the Lactobacillus plantarum WCFS1 genome.</title>
        <authorList>
            <person name="Siezen R.J."/>
            <person name="Francke C."/>
            <person name="Renckens B."/>
            <person name="Boekhorst J."/>
            <person name="Wels M."/>
            <person name="Kleerebezem M."/>
            <person name="van Hijum S.A.F.T."/>
        </authorList>
    </citation>
    <scope>NUCLEOTIDE SEQUENCE</scope>
    <source>
        <strain>WCFS1</strain>
    </source>
</reference>
<dbReference type="CDD" id="cd03801">
    <property type="entry name" value="GT4_PimA-like"/>
    <property type="match status" value="1"/>
</dbReference>
<evidence type="ECO:0000313" key="3">
    <source>
        <dbReference type="Proteomes" id="UP000000432"/>
    </source>
</evidence>
<dbReference type="KEGG" id="lpl:lp_1178"/>
<dbReference type="PATRIC" id="fig|220668.9.peg.996"/>
<dbReference type="EC" id="2.4.1.-" evidence="2"/>
<dbReference type="PANTHER" id="PTHR12526">
    <property type="entry name" value="GLYCOSYLTRANSFERASE"/>
    <property type="match status" value="1"/>
</dbReference>
<dbReference type="Gene3D" id="3.40.50.2000">
    <property type="entry name" value="Glycogen Phosphorylase B"/>
    <property type="match status" value="1"/>
</dbReference>
<protein>
    <submittedName>
        <fullName evidence="2">Glycosyltransferase, family 1 (GT1)</fullName>
        <ecNumber evidence="2">2.4.1.-</ecNumber>
    </submittedName>
</protein>
<keyword evidence="3" id="KW-1185">Reference proteome</keyword>
<dbReference type="eggNOG" id="COG0438">
    <property type="taxonomic scope" value="Bacteria"/>
</dbReference>